<reference evidence="1 2" key="1">
    <citation type="submission" date="2020-12" db="EMBL/GenBank/DDBJ databases">
        <title>Metabolic potential, ecology and presence of endohyphal bacteria is reflected in genomic diversity of Mucoromycotina.</title>
        <authorList>
            <person name="Muszewska A."/>
            <person name="Okrasinska A."/>
            <person name="Steczkiewicz K."/>
            <person name="Drgas O."/>
            <person name="Orlowska M."/>
            <person name="Perlinska-Lenart U."/>
            <person name="Aleksandrzak-Piekarczyk T."/>
            <person name="Szatraj K."/>
            <person name="Zielenkiewicz U."/>
            <person name="Pilsyk S."/>
            <person name="Malc E."/>
            <person name="Mieczkowski P."/>
            <person name="Kruszewska J.S."/>
            <person name="Biernat P."/>
            <person name="Pawlowska J."/>
        </authorList>
    </citation>
    <scope>NUCLEOTIDE SEQUENCE [LARGE SCALE GENOMIC DNA]</scope>
    <source>
        <strain evidence="1 2">CBS 142.35</strain>
    </source>
</reference>
<gene>
    <name evidence="1" type="ORF">INT45_002207</name>
</gene>
<proteinExistence type="predicted"/>
<protein>
    <submittedName>
        <fullName evidence="1">Uncharacterized protein</fullName>
    </submittedName>
</protein>
<sequence>MVKPRIHARGVWFPRFMQAIYEHGKKLMTYNKSTSELCKEYSTHIIKNAFWCVSLFDEQSRFPLVDCLHQLGGLYKQLIECTEKASRISPFHGLRSFKSGYILSSLKSPTYTEMKSHMNILLICAHDLIPLQATLCLRKFVDCFYLATLDVHTETTLKRLDLELQEYNRLCPVFQSYPPSKLRFPKHHMVWKYHDDIRKFGVVSGYSTCQSEHQHKIDAKAPGRRLCSALERGRYLVFSFIQDQYPSYPRLIPLIRCCLHTIAKGPNMTCSLGNMPHLANYQAQVYRSIELDGIYTKGETYKKILYAHPNFYDRTRFDYAKFTDESVGKLCMFLTVSPYITQEYNLPESIDLCLVERLTPCHDEIHRTGFRAFNEPATQVYERYVLRSISDIIFPVHIVPDFSMALNHDEDTGIFNKYFENYDADPTLHNKGTLEQISDTLLETWDLETSHYYDSEDEIQTSYSDDGYSVCR</sequence>
<dbReference type="AlphaFoldDB" id="A0A8H7SDY3"/>
<comment type="caution">
    <text evidence="1">The sequence shown here is derived from an EMBL/GenBank/DDBJ whole genome shotgun (WGS) entry which is preliminary data.</text>
</comment>
<organism evidence="1 2">
    <name type="scientific">Circinella minor</name>
    <dbReference type="NCBI Taxonomy" id="1195481"/>
    <lineage>
        <taxon>Eukaryota</taxon>
        <taxon>Fungi</taxon>
        <taxon>Fungi incertae sedis</taxon>
        <taxon>Mucoromycota</taxon>
        <taxon>Mucoromycotina</taxon>
        <taxon>Mucoromycetes</taxon>
        <taxon>Mucorales</taxon>
        <taxon>Lichtheimiaceae</taxon>
        <taxon>Circinella</taxon>
    </lineage>
</organism>
<keyword evidence="2" id="KW-1185">Reference proteome</keyword>
<dbReference type="EMBL" id="JAEPRB010000006">
    <property type="protein sequence ID" value="KAG2227522.1"/>
    <property type="molecule type" value="Genomic_DNA"/>
</dbReference>
<name>A0A8H7SDY3_9FUNG</name>
<dbReference type="Proteomes" id="UP000646827">
    <property type="component" value="Unassembled WGS sequence"/>
</dbReference>
<dbReference type="OrthoDB" id="2287179at2759"/>
<evidence type="ECO:0000313" key="1">
    <source>
        <dbReference type="EMBL" id="KAG2227522.1"/>
    </source>
</evidence>
<accession>A0A8H7SDY3</accession>
<evidence type="ECO:0000313" key="2">
    <source>
        <dbReference type="Proteomes" id="UP000646827"/>
    </source>
</evidence>